<name>A0A1D9QHS6_SCLS1</name>
<reference evidence="3" key="1">
    <citation type="journal article" date="2017" name="Genome Biol. Evol.">
        <title>The complete genome sequence of the phytopathogenic fungus Sclerotinia sclerotiorum reveals insights into the genome architecture of broad host range pathogens.</title>
        <authorList>
            <person name="Derbyshire M."/>
            <person name="Denton-Giles M."/>
            <person name="Hegedus D."/>
            <person name="Seifbarghy S."/>
            <person name="Rollins J."/>
            <person name="van Kan J."/>
            <person name="Seidl M.F."/>
            <person name="Faino L."/>
            <person name="Mbengue M."/>
            <person name="Navaud O."/>
            <person name="Raffaele S."/>
            <person name="Hammond-Kosack K."/>
            <person name="Heard S."/>
            <person name="Oliver R."/>
        </authorList>
    </citation>
    <scope>NUCLEOTIDE SEQUENCE [LARGE SCALE GENOMIC DNA]</scope>
    <source>
        <strain evidence="3">ATCC 18683 / 1980 / Ss-1</strain>
    </source>
</reference>
<organism evidence="2 3">
    <name type="scientific">Sclerotinia sclerotiorum (strain ATCC 18683 / 1980 / Ss-1)</name>
    <name type="common">White mold</name>
    <name type="synonym">Whetzelinia sclerotiorum</name>
    <dbReference type="NCBI Taxonomy" id="665079"/>
    <lineage>
        <taxon>Eukaryota</taxon>
        <taxon>Fungi</taxon>
        <taxon>Dikarya</taxon>
        <taxon>Ascomycota</taxon>
        <taxon>Pezizomycotina</taxon>
        <taxon>Leotiomycetes</taxon>
        <taxon>Helotiales</taxon>
        <taxon>Sclerotiniaceae</taxon>
        <taxon>Sclerotinia</taxon>
    </lineage>
</organism>
<feature type="region of interest" description="Disordered" evidence="1">
    <location>
        <begin position="141"/>
        <end position="162"/>
    </location>
</feature>
<dbReference type="SMART" id="SM00726">
    <property type="entry name" value="UIM"/>
    <property type="match status" value="2"/>
</dbReference>
<protein>
    <submittedName>
        <fullName evidence="2">Uncharacterized protein</fullName>
    </submittedName>
</protein>
<gene>
    <name evidence="2" type="ORF">sscle_13g092380</name>
</gene>
<dbReference type="EMBL" id="CP017826">
    <property type="protein sequence ID" value="APA14468.1"/>
    <property type="molecule type" value="Genomic_DNA"/>
</dbReference>
<dbReference type="VEuPathDB" id="FungiDB:sscle_13g092380"/>
<sequence length="943" mass="107629">MPRRRRFRYRSSPLRSMEVAYELPLRPRSPDPRETDPVQTSDENPDHDQQPRGSSDNDLENDPSSSNAVDIRRDSMFVEAISDSEKSPEPEPTPTIGSPLIVSSDMGREPVESNQQILGNPIFAPIVDILQDVSVYSDESEDPAHIEYAPSSQEPAHENLNIDRIPSPRFIRERGLYDRGFTRIKLGLMVEDIKRPLELREAIKSLHLSKEPLDLRSRRYVSEEEKELEKPIPKYAIHHDSLAEYWELTEQKYKLCISPQCRLWIPEYNERGGQKSDQPPCPANLFGSDSRAAEYFMELDIFHGFLSLDIDPQPDLDLRMIRLLPRSTPARSMGTTSYKNLDFRKPSRKGACKRKSKRRSEPAKQLLLKYRVVKRCDFKRRRTRKFEAEISRIKLFKLKPKSINFSRYPPKYYLPDDEGNSTRRFNLPKMPGAYPSSSPESLSEGEDFEAVVEGETPWSLTAMEAPQSLHQNGVSKVAPDNDNDAQSDGSSSPRRRPQHIYEGSETTPRPVVRKYPDPSKRIFSVARIQNDTTEDRKARKRRRAEIIRDDGSSDEDWDAQGEPRKILRLHLSEVTKNGKAWEPLTDGKARELMARGRAENYASVVRQQSGHPNGSAGIQTEKEATSPSVRPGITRGQPMNMDEDVDMNAIETQMKTLPQKLSVRDLRELHHRADVICNWNASNNWANSGNITPKAQNMKREMQEIRDKAVSAEPLAKVDDRHRAAILIKYIIDNNVSVNGAGKNNPKEDWAWFHDIEYDCDGEYAAVETELEELAAEIKKLPGGCTRRKEKEERYKKLQVHKECIEVRGEFYDDEELDDEEWVDPCENGKLVPGDSRLNAEYGSAIAKWQNPTTDEDSELQLALQLSKAMFEEDSIQHPVAASLNKGNFVEAMNQGPSHSVALPSTQKWQGSSLNEQAQLEKAIAMSLAESRGENMEQYDDDY</sequence>
<feature type="region of interest" description="Disordered" evidence="1">
    <location>
        <begin position="1"/>
        <end position="109"/>
    </location>
</feature>
<evidence type="ECO:0000313" key="2">
    <source>
        <dbReference type="EMBL" id="APA14468.1"/>
    </source>
</evidence>
<feature type="region of interest" description="Disordered" evidence="1">
    <location>
        <begin position="472"/>
        <end position="520"/>
    </location>
</feature>
<evidence type="ECO:0000313" key="3">
    <source>
        <dbReference type="Proteomes" id="UP000177798"/>
    </source>
</evidence>
<dbReference type="InterPro" id="IPR003903">
    <property type="entry name" value="UIM_dom"/>
</dbReference>
<dbReference type="Proteomes" id="UP000177798">
    <property type="component" value="Chromosome 13"/>
</dbReference>
<feature type="region of interest" description="Disordered" evidence="1">
    <location>
        <begin position="606"/>
        <end position="640"/>
    </location>
</feature>
<dbReference type="OrthoDB" id="3565243at2759"/>
<accession>A0A1D9QHS6</accession>
<feature type="compositionally biased region" description="Polar residues" evidence="1">
    <location>
        <begin position="606"/>
        <end position="618"/>
    </location>
</feature>
<feature type="compositionally biased region" description="Polar residues" evidence="1">
    <location>
        <begin position="51"/>
        <end position="68"/>
    </location>
</feature>
<proteinExistence type="predicted"/>
<feature type="region of interest" description="Disordered" evidence="1">
    <location>
        <begin position="410"/>
        <end position="448"/>
    </location>
</feature>
<evidence type="ECO:0000256" key="1">
    <source>
        <dbReference type="SAM" id="MobiDB-lite"/>
    </source>
</evidence>
<dbReference type="AlphaFoldDB" id="A0A1D9QHS6"/>
<dbReference type="PROSITE" id="PS50330">
    <property type="entry name" value="UIM"/>
    <property type="match status" value="2"/>
</dbReference>